<evidence type="ECO:0000313" key="2">
    <source>
        <dbReference type="EMBL" id="PTQ61003.1"/>
    </source>
</evidence>
<evidence type="ECO:0000256" key="1">
    <source>
        <dbReference type="SAM" id="Phobius"/>
    </source>
</evidence>
<keyword evidence="1" id="KW-1133">Transmembrane helix</keyword>
<protein>
    <submittedName>
        <fullName evidence="2">Uncharacterized protein</fullName>
    </submittedName>
</protein>
<evidence type="ECO:0000313" key="3">
    <source>
        <dbReference type="Proteomes" id="UP000244189"/>
    </source>
</evidence>
<gene>
    <name evidence="2" type="ORF">C8J26_1319</name>
</gene>
<keyword evidence="3" id="KW-1185">Reference proteome</keyword>
<keyword evidence="1" id="KW-0472">Membrane</keyword>
<dbReference type="Proteomes" id="UP000244189">
    <property type="component" value="Unassembled WGS sequence"/>
</dbReference>
<dbReference type="AlphaFoldDB" id="A0A2T5GNW1"/>
<comment type="caution">
    <text evidence="2">The sequence shown here is derived from an EMBL/GenBank/DDBJ whole genome shotgun (WGS) entry which is preliminary data.</text>
</comment>
<dbReference type="EMBL" id="QAOG01000002">
    <property type="protein sequence ID" value="PTQ61003.1"/>
    <property type="molecule type" value="Genomic_DNA"/>
</dbReference>
<feature type="transmembrane region" description="Helical" evidence="1">
    <location>
        <begin position="78"/>
        <end position="100"/>
    </location>
</feature>
<feature type="transmembrane region" description="Helical" evidence="1">
    <location>
        <begin position="106"/>
        <end position="126"/>
    </location>
</feature>
<proteinExistence type="predicted"/>
<dbReference type="RefSeq" id="WP_107957231.1">
    <property type="nucleotide sequence ID" value="NZ_JAPZPS010000006.1"/>
</dbReference>
<name>A0A2T5GNW1_9SPHN</name>
<feature type="transmembrane region" description="Helical" evidence="1">
    <location>
        <begin position="48"/>
        <end position="66"/>
    </location>
</feature>
<organism evidence="2 3">
    <name type="scientific">Sphingomonas aurantiaca</name>
    <dbReference type="NCBI Taxonomy" id="185949"/>
    <lineage>
        <taxon>Bacteria</taxon>
        <taxon>Pseudomonadati</taxon>
        <taxon>Pseudomonadota</taxon>
        <taxon>Alphaproteobacteria</taxon>
        <taxon>Sphingomonadales</taxon>
        <taxon>Sphingomonadaceae</taxon>
        <taxon>Sphingomonas</taxon>
    </lineage>
</organism>
<sequence length="157" mass="17267">MNRPPSIRWYERLYLASFVLGLVASAVSWSQRSAVLHANPILAKAEWILPTTQAMSIAIALLLWYFTARRPSIVAKWVVVVFAVIGALSILLSLGTLAMARAVNGTTLSLSVLANLLYIAAAVMLFKFDAQLWFGETPEMDDEGDDYVSDRDVPHVG</sequence>
<reference evidence="2 3" key="1">
    <citation type="submission" date="2018-04" db="EMBL/GenBank/DDBJ databases">
        <title>Genomic Encyclopedia of Type Strains, Phase III (KMG-III): the genomes of soil and plant-associated and newly described type strains.</title>
        <authorList>
            <person name="Whitman W."/>
        </authorList>
    </citation>
    <scope>NUCLEOTIDE SEQUENCE [LARGE SCALE GENOMIC DNA]</scope>
    <source>
        <strain evidence="2 3">MA101b</strain>
    </source>
</reference>
<accession>A0A2T5GNW1</accession>
<keyword evidence="1" id="KW-0812">Transmembrane</keyword>